<dbReference type="PATRIC" id="fig|1454001.3.peg.1007"/>
<name>A0A011NVU6_9PROT</name>
<feature type="transmembrane region" description="Helical" evidence="1">
    <location>
        <begin position="56"/>
        <end position="76"/>
    </location>
</feature>
<evidence type="ECO:0000313" key="3">
    <source>
        <dbReference type="Proteomes" id="UP000020218"/>
    </source>
</evidence>
<keyword evidence="3" id="KW-1185">Reference proteome</keyword>
<dbReference type="EMBL" id="JFAX01000004">
    <property type="protein sequence ID" value="EXI68750.1"/>
    <property type="molecule type" value="Genomic_DNA"/>
</dbReference>
<keyword evidence="1" id="KW-0472">Membrane</keyword>
<dbReference type="AlphaFoldDB" id="A0A011NVU6"/>
<evidence type="ECO:0000313" key="2">
    <source>
        <dbReference type="EMBL" id="EXI68750.1"/>
    </source>
</evidence>
<reference evidence="2" key="1">
    <citation type="submission" date="2014-02" db="EMBL/GenBank/DDBJ databases">
        <title>Expanding our view of genomic diversity in Candidatus Accumulibacter clades.</title>
        <authorList>
            <person name="Skennerton C.T."/>
            <person name="Barr J.J."/>
            <person name="Slater F.R."/>
            <person name="Bond P.L."/>
            <person name="Tyson G.W."/>
        </authorList>
    </citation>
    <scope>NUCLEOTIDE SEQUENCE [LARGE SCALE GENOMIC DNA]</scope>
</reference>
<dbReference type="STRING" id="1454001.AW08_01062"/>
<evidence type="ECO:0000256" key="1">
    <source>
        <dbReference type="SAM" id="Phobius"/>
    </source>
</evidence>
<keyword evidence="1" id="KW-0812">Transmembrane</keyword>
<dbReference type="Proteomes" id="UP000020218">
    <property type="component" value="Unassembled WGS sequence"/>
</dbReference>
<keyword evidence="1" id="KW-1133">Transmembrane helix</keyword>
<comment type="caution">
    <text evidence="2">The sequence shown here is derived from an EMBL/GenBank/DDBJ whole genome shotgun (WGS) entry which is preliminary data.</text>
</comment>
<protein>
    <submittedName>
        <fullName evidence="2">Uncharacterized protein</fullName>
    </submittedName>
</protein>
<gene>
    <name evidence="2" type="ORF">AW08_01062</name>
</gene>
<feature type="transmembrane region" description="Helical" evidence="1">
    <location>
        <begin position="88"/>
        <end position="107"/>
    </location>
</feature>
<sequence length="109" mass="11280">MRANEHSPVGIGADGEPLPAMVACPSCERLVPAGSAYCPHCCGEDGRRGALVRGGMLGWIFGFLTGGLASAAWSSFVGPEQTTWTPVLLTTFGCAAAGIVIGMAVNWRR</sequence>
<proteinExistence type="predicted"/>
<accession>A0A011NVU6</accession>
<organism evidence="2 3">
    <name type="scientific">Candidatus Accumulibacter adjunctus</name>
    <dbReference type="NCBI Taxonomy" id="1454001"/>
    <lineage>
        <taxon>Bacteria</taxon>
        <taxon>Pseudomonadati</taxon>
        <taxon>Pseudomonadota</taxon>
        <taxon>Betaproteobacteria</taxon>
        <taxon>Candidatus Accumulibacter</taxon>
    </lineage>
</organism>